<gene>
    <name evidence="9" type="ORF">AKJ40_01145</name>
</gene>
<dbReference type="EMBL" id="LHXU01000008">
    <property type="protein sequence ID" value="KXB00588.1"/>
    <property type="molecule type" value="Genomic_DNA"/>
</dbReference>
<dbReference type="AlphaFoldDB" id="A0A133V2A6"/>
<dbReference type="Pfam" id="PF03547">
    <property type="entry name" value="Mem_trans"/>
    <property type="match status" value="2"/>
</dbReference>
<protein>
    <recommendedName>
        <fullName evidence="11">Transporter</fullName>
    </recommendedName>
</protein>
<dbReference type="GO" id="GO:0005886">
    <property type="term" value="C:plasma membrane"/>
    <property type="evidence" value="ECO:0007669"/>
    <property type="project" value="UniProtKB-SubCell"/>
</dbReference>
<dbReference type="GO" id="GO:0055085">
    <property type="term" value="P:transmembrane transport"/>
    <property type="evidence" value="ECO:0007669"/>
    <property type="project" value="InterPro"/>
</dbReference>
<feature type="transmembrane region" description="Helical" evidence="8">
    <location>
        <begin position="220"/>
        <end position="241"/>
    </location>
</feature>
<comment type="caution">
    <text evidence="9">The sequence shown here is derived from an EMBL/GenBank/DDBJ whole genome shotgun (WGS) entry which is preliminary data.</text>
</comment>
<feature type="transmembrane region" description="Helical" evidence="8">
    <location>
        <begin position="164"/>
        <end position="182"/>
    </location>
</feature>
<comment type="subcellular location">
    <subcellularLocation>
        <location evidence="1">Cell membrane</location>
        <topology evidence="1">Multi-pass membrane protein</topology>
    </subcellularLocation>
</comment>
<keyword evidence="3" id="KW-0813">Transport</keyword>
<evidence type="ECO:0000256" key="3">
    <source>
        <dbReference type="ARBA" id="ARBA00022448"/>
    </source>
</evidence>
<evidence type="ECO:0000256" key="4">
    <source>
        <dbReference type="ARBA" id="ARBA00022475"/>
    </source>
</evidence>
<dbReference type="PANTHER" id="PTHR36838">
    <property type="entry name" value="AUXIN EFFLUX CARRIER FAMILY PROTEIN"/>
    <property type="match status" value="1"/>
</dbReference>
<name>A0A133V2A6_9EURY</name>
<keyword evidence="6 8" id="KW-1133">Transmembrane helix</keyword>
<dbReference type="Proteomes" id="UP000070341">
    <property type="component" value="Unassembled WGS sequence"/>
</dbReference>
<evidence type="ECO:0000256" key="8">
    <source>
        <dbReference type="SAM" id="Phobius"/>
    </source>
</evidence>
<feature type="transmembrane region" description="Helical" evidence="8">
    <location>
        <begin position="188"/>
        <end position="208"/>
    </location>
</feature>
<feature type="transmembrane region" description="Helical" evidence="8">
    <location>
        <begin position="36"/>
        <end position="55"/>
    </location>
</feature>
<feature type="transmembrane region" description="Helical" evidence="8">
    <location>
        <begin position="62"/>
        <end position="82"/>
    </location>
</feature>
<keyword evidence="7 8" id="KW-0472">Membrane</keyword>
<comment type="similarity">
    <text evidence="2">Belongs to the auxin efflux carrier (TC 2.A.69) family.</text>
</comment>
<dbReference type="PATRIC" id="fig|1698270.3.peg.1017"/>
<reference evidence="9 10" key="1">
    <citation type="journal article" date="2016" name="Sci. Rep.">
        <title>Metabolic traits of an uncultured archaeal lineage -MSBL1- from brine pools of the Red Sea.</title>
        <authorList>
            <person name="Mwirichia R."/>
            <person name="Alam I."/>
            <person name="Rashid M."/>
            <person name="Vinu M."/>
            <person name="Ba-Alawi W."/>
            <person name="Anthony Kamau A."/>
            <person name="Kamanda Ngugi D."/>
            <person name="Goker M."/>
            <person name="Klenk H.P."/>
            <person name="Bajic V."/>
            <person name="Stingl U."/>
        </authorList>
    </citation>
    <scope>NUCLEOTIDE SEQUENCE [LARGE SCALE GENOMIC DNA]</scope>
    <source>
        <strain evidence="9">SCGC-AAA259M10</strain>
    </source>
</reference>
<evidence type="ECO:0008006" key="11">
    <source>
        <dbReference type="Google" id="ProtNLM"/>
    </source>
</evidence>
<dbReference type="Gene3D" id="1.20.1530.20">
    <property type="match status" value="1"/>
</dbReference>
<keyword evidence="4" id="KW-1003">Cell membrane</keyword>
<dbReference type="PANTHER" id="PTHR36838:SF3">
    <property type="entry name" value="TRANSPORTER AUXIN EFFLUX CARRIER EC FAMILY"/>
    <property type="match status" value="1"/>
</dbReference>
<organism evidence="9 10">
    <name type="scientific">candidate division MSBL1 archaeon SCGC-AAA259M10</name>
    <dbReference type="NCBI Taxonomy" id="1698270"/>
    <lineage>
        <taxon>Archaea</taxon>
        <taxon>Methanobacteriati</taxon>
        <taxon>Methanobacteriota</taxon>
        <taxon>candidate division MSBL1</taxon>
    </lineage>
</organism>
<evidence type="ECO:0000256" key="7">
    <source>
        <dbReference type="ARBA" id="ARBA00023136"/>
    </source>
</evidence>
<evidence type="ECO:0000256" key="6">
    <source>
        <dbReference type="ARBA" id="ARBA00022989"/>
    </source>
</evidence>
<dbReference type="InterPro" id="IPR038770">
    <property type="entry name" value="Na+/solute_symporter_sf"/>
</dbReference>
<dbReference type="InterPro" id="IPR004776">
    <property type="entry name" value="Mem_transp_PIN-like"/>
</dbReference>
<evidence type="ECO:0000313" key="9">
    <source>
        <dbReference type="EMBL" id="KXB00588.1"/>
    </source>
</evidence>
<keyword evidence="5 8" id="KW-0812">Transmembrane</keyword>
<feature type="transmembrane region" description="Helical" evidence="8">
    <location>
        <begin position="280"/>
        <end position="300"/>
    </location>
</feature>
<feature type="transmembrane region" description="Helical" evidence="8">
    <location>
        <begin position="123"/>
        <end position="143"/>
    </location>
</feature>
<evidence type="ECO:0000256" key="1">
    <source>
        <dbReference type="ARBA" id="ARBA00004651"/>
    </source>
</evidence>
<proteinExistence type="inferred from homology"/>
<evidence type="ECO:0000256" key="2">
    <source>
        <dbReference type="ARBA" id="ARBA00010145"/>
    </source>
</evidence>
<evidence type="ECO:0000256" key="5">
    <source>
        <dbReference type="ARBA" id="ARBA00022692"/>
    </source>
</evidence>
<accession>A0A133V2A6</accession>
<keyword evidence="10" id="KW-1185">Reference proteome</keyword>
<evidence type="ECO:0000313" key="10">
    <source>
        <dbReference type="Proteomes" id="UP000070341"/>
    </source>
</evidence>
<sequence>MIGRIIFVIFALLGAGFVSRKVSLLTSGRVDILNKLAFYVALPALVFHSIYRLSLGEIFSPLLVMGFLIVVFSTSGLGWFTFRKVESAPKKSISIVQSYHGNLGYMGLPIVTFALGEIGGAKASFLLGFSTIVQILLTVSLLVNMNQIGGELRGEIKKVAFNPVLLALVTGLLFSYLNISIWTGVEEIISLIGKAALPLALIGVGASIELKGWSEDLKTISSVTFLKIVFMPILGFVILTGLGVETISLKTGVLMLAMPPAASTYIYASELGGDKRLASLNISITTIASLLTLSVLLVLLA</sequence>